<dbReference type="InterPro" id="IPR050707">
    <property type="entry name" value="HTH_MetabolicPath_Reg"/>
</dbReference>
<evidence type="ECO:0000259" key="5">
    <source>
        <dbReference type="PROSITE" id="PS51078"/>
    </source>
</evidence>
<reference evidence="7" key="1">
    <citation type="journal article" date="2019" name="Int. J. Syst. Evol. Microbiol.">
        <title>The Global Catalogue of Microorganisms (GCM) 10K type strain sequencing project: providing services to taxonomists for standard genome sequencing and annotation.</title>
        <authorList>
            <consortium name="The Broad Institute Genomics Platform"/>
            <consortium name="The Broad Institute Genome Sequencing Center for Infectious Disease"/>
            <person name="Wu L."/>
            <person name="Ma J."/>
        </authorList>
    </citation>
    <scope>NUCLEOTIDE SEQUENCE [LARGE SCALE GENOMIC DNA]</scope>
    <source>
        <strain evidence="7">CGMCC 4.7242</strain>
    </source>
</reference>
<dbReference type="SUPFAM" id="SSF46785">
    <property type="entry name" value="Winged helix' DNA-binding domain"/>
    <property type="match status" value="1"/>
</dbReference>
<dbReference type="PANTHER" id="PTHR30136:SF8">
    <property type="entry name" value="TRANSCRIPTIONAL REGULATORY PROTEIN"/>
    <property type="match status" value="1"/>
</dbReference>
<dbReference type="SMART" id="SM00346">
    <property type="entry name" value="HTH_ICLR"/>
    <property type="match status" value="1"/>
</dbReference>
<evidence type="ECO:0000259" key="4">
    <source>
        <dbReference type="PROSITE" id="PS51077"/>
    </source>
</evidence>
<dbReference type="InterPro" id="IPR036388">
    <property type="entry name" value="WH-like_DNA-bd_sf"/>
</dbReference>
<dbReference type="InterPro" id="IPR005471">
    <property type="entry name" value="Tscrpt_reg_IclR_N"/>
</dbReference>
<evidence type="ECO:0000256" key="3">
    <source>
        <dbReference type="ARBA" id="ARBA00023163"/>
    </source>
</evidence>
<feature type="domain" description="IclR-ED" evidence="5">
    <location>
        <begin position="73"/>
        <end position="249"/>
    </location>
</feature>
<sequence length="252" mass="26894">MDNETERRRGVQSVEVSVGILLALSGASGPMTLSQIAVAVEMAPAKAHRYLASLVETGMVQHRKSGTYDLGAAAARIGTAAIARIDVVNRAADALPDLVEHSGCTGMLSVWGAFGATVVRWEKSSAQLITALGVGSTLPMLHSATGRSFMAWLPERLAIERLAIEAPDMDPGSFSDLRQAARREVVTEALQTFIPGLYALAIPVLDVQGYAEAVITLVSNRPEPLAVGSDGYRTMIEHAETFVPRQFRQLPA</sequence>
<dbReference type="Gene3D" id="3.30.450.40">
    <property type="match status" value="1"/>
</dbReference>
<dbReference type="PANTHER" id="PTHR30136">
    <property type="entry name" value="HELIX-TURN-HELIX TRANSCRIPTIONAL REGULATOR, ICLR FAMILY"/>
    <property type="match status" value="1"/>
</dbReference>
<proteinExistence type="predicted"/>
<dbReference type="InterPro" id="IPR036390">
    <property type="entry name" value="WH_DNA-bd_sf"/>
</dbReference>
<dbReference type="Pfam" id="PF09339">
    <property type="entry name" value="HTH_IclR"/>
    <property type="match status" value="1"/>
</dbReference>
<dbReference type="InterPro" id="IPR014757">
    <property type="entry name" value="Tscrpt_reg_IclR_C"/>
</dbReference>
<gene>
    <name evidence="6" type="ORF">ACFSGJ_14220</name>
</gene>
<evidence type="ECO:0000313" key="7">
    <source>
        <dbReference type="Proteomes" id="UP001597353"/>
    </source>
</evidence>
<keyword evidence="3" id="KW-0804">Transcription</keyword>
<dbReference type="PROSITE" id="PS51077">
    <property type="entry name" value="HTH_ICLR"/>
    <property type="match status" value="1"/>
</dbReference>
<keyword evidence="7" id="KW-1185">Reference proteome</keyword>
<keyword evidence="2" id="KW-0238">DNA-binding</keyword>
<organism evidence="6 7">
    <name type="scientific">Halodurantibacterium flavum</name>
    <dbReference type="NCBI Taxonomy" id="1382802"/>
    <lineage>
        <taxon>Bacteria</taxon>
        <taxon>Pseudomonadati</taxon>
        <taxon>Pseudomonadota</taxon>
        <taxon>Alphaproteobacteria</taxon>
        <taxon>Rhodobacterales</taxon>
        <taxon>Paracoccaceae</taxon>
        <taxon>Halodurantibacterium</taxon>
    </lineage>
</organism>
<dbReference type="PROSITE" id="PS51078">
    <property type="entry name" value="ICLR_ED"/>
    <property type="match status" value="1"/>
</dbReference>
<keyword evidence="1" id="KW-0805">Transcription regulation</keyword>
<dbReference type="RefSeq" id="WP_390263147.1">
    <property type="nucleotide sequence ID" value="NZ_JBHUGH010000011.1"/>
</dbReference>
<dbReference type="InterPro" id="IPR029016">
    <property type="entry name" value="GAF-like_dom_sf"/>
</dbReference>
<accession>A0ABW4S760</accession>
<dbReference type="EMBL" id="JBHUGH010000011">
    <property type="protein sequence ID" value="MFD1913367.1"/>
    <property type="molecule type" value="Genomic_DNA"/>
</dbReference>
<evidence type="ECO:0000256" key="1">
    <source>
        <dbReference type="ARBA" id="ARBA00023015"/>
    </source>
</evidence>
<evidence type="ECO:0000256" key="2">
    <source>
        <dbReference type="ARBA" id="ARBA00023125"/>
    </source>
</evidence>
<evidence type="ECO:0000313" key="6">
    <source>
        <dbReference type="EMBL" id="MFD1913367.1"/>
    </source>
</evidence>
<dbReference type="SUPFAM" id="SSF55781">
    <property type="entry name" value="GAF domain-like"/>
    <property type="match status" value="1"/>
</dbReference>
<name>A0ABW4S760_9RHOB</name>
<comment type="caution">
    <text evidence="6">The sequence shown here is derived from an EMBL/GenBank/DDBJ whole genome shotgun (WGS) entry which is preliminary data.</text>
</comment>
<dbReference type="Proteomes" id="UP001597353">
    <property type="component" value="Unassembled WGS sequence"/>
</dbReference>
<dbReference type="Gene3D" id="1.10.10.10">
    <property type="entry name" value="Winged helix-like DNA-binding domain superfamily/Winged helix DNA-binding domain"/>
    <property type="match status" value="1"/>
</dbReference>
<dbReference type="Pfam" id="PF01614">
    <property type="entry name" value="IclR_C"/>
    <property type="match status" value="1"/>
</dbReference>
<feature type="domain" description="HTH iclR-type" evidence="4">
    <location>
        <begin position="11"/>
        <end position="72"/>
    </location>
</feature>
<protein>
    <submittedName>
        <fullName evidence="6">IclR family transcriptional regulator</fullName>
    </submittedName>
</protein>